<evidence type="ECO:0000256" key="8">
    <source>
        <dbReference type="RuleBase" id="RU000461"/>
    </source>
</evidence>
<dbReference type="CDD" id="cd11062">
    <property type="entry name" value="CYP58-like"/>
    <property type="match status" value="1"/>
</dbReference>
<comment type="similarity">
    <text evidence="3 8">Belongs to the cytochrome P450 family.</text>
</comment>
<evidence type="ECO:0000256" key="7">
    <source>
        <dbReference type="PIRSR" id="PIRSR602401-1"/>
    </source>
</evidence>
<dbReference type="InterPro" id="IPR002401">
    <property type="entry name" value="Cyt_P450_E_grp-I"/>
</dbReference>
<comment type="cofactor">
    <cofactor evidence="1 7">
        <name>heme</name>
        <dbReference type="ChEBI" id="CHEBI:30413"/>
    </cofactor>
</comment>
<dbReference type="GO" id="GO:0020037">
    <property type="term" value="F:heme binding"/>
    <property type="evidence" value="ECO:0007669"/>
    <property type="project" value="InterPro"/>
</dbReference>
<dbReference type="Pfam" id="PF00067">
    <property type="entry name" value="p450"/>
    <property type="match status" value="1"/>
</dbReference>
<keyword evidence="6 7" id="KW-0408">Iron</keyword>
<dbReference type="Proteomes" id="UP000307440">
    <property type="component" value="Unassembled WGS sequence"/>
</dbReference>
<gene>
    <name evidence="10" type="ORF">FA15DRAFT_143278</name>
</gene>
<evidence type="ECO:0000256" key="9">
    <source>
        <dbReference type="SAM" id="Phobius"/>
    </source>
</evidence>
<dbReference type="InterPro" id="IPR050121">
    <property type="entry name" value="Cytochrome_P450_monoxygenase"/>
</dbReference>
<organism evidence="10 11">
    <name type="scientific">Coprinopsis marcescibilis</name>
    <name type="common">Agaric fungus</name>
    <name type="synonym">Psathyrella marcescibilis</name>
    <dbReference type="NCBI Taxonomy" id="230819"/>
    <lineage>
        <taxon>Eukaryota</taxon>
        <taxon>Fungi</taxon>
        <taxon>Dikarya</taxon>
        <taxon>Basidiomycota</taxon>
        <taxon>Agaricomycotina</taxon>
        <taxon>Agaricomycetes</taxon>
        <taxon>Agaricomycetidae</taxon>
        <taxon>Agaricales</taxon>
        <taxon>Agaricineae</taxon>
        <taxon>Psathyrellaceae</taxon>
        <taxon>Coprinopsis</taxon>
    </lineage>
</organism>
<dbReference type="PANTHER" id="PTHR24305:SF157">
    <property type="entry name" value="N-ACETYLTRYPTOPHAN 6-HYDROXYLASE IVOC-RELATED"/>
    <property type="match status" value="1"/>
</dbReference>
<evidence type="ECO:0000256" key="1">
    <source>
        <dbReference type="ARBA" id="ARBA00001971"/>
    </source>
</evidence>
<dbReference type="STRING" id="230819.A0A5C3KJJ5"/>
<name>A0A5C3KJJ5_COPMA</name>
<evidence type="ECO:0000256" key="3">
    <source>
        <dbReference type="ARBA" id="ARBA00010617"/>
    </source>
</evidence>
<keyword evidence="5 8" id="KW-0560">Oxidoreductase</keyword>
<keyword evidence="7 8" id="KW-0349">Heme</keyword>
<dbReference type="SUPFAM" id="SSF48264">
    <property type="entry name" value="Cytochrome P450"/>
    <property type="match status" value="1"/>
</dbReference>
<comment type="pathway">
    <text evidence="2">Secondary metabolite biosynthesis.</text>
</comment>
<dbReference type="InterPro" id="IPR001128">
    <property type="entry name" value="Cyt_P450"/>
</dbReference>
<dbReference type="PRINTS" id="PR00463">
    <property type="entry name" value="EP450I"/>
</dbReference>
<evidence type="ECO:0000256" key="2">
    <source>
        <dbReference type="ARBA" id="ARBA00005179"/>
    </source>
</evidence>
<accession>A0A5C3KJJ5</accession>
<evidence type="ECO:0000256" key="6">
    <source>
        <dbReference type="ARBA" id="ARBA00023004"/>
    </source>
</evidence>
<evidence type="ECO:0000313" key="11">
    <source>
        <dbReference type="Proteomes" id="UP000307440"/>
    </source>
</evidence>
<dbReference type="InterPro" id="IPR017972">
    <property type="entry name" value="Cyt_P450_CS"/>
</dbReference>
<evidence type="ECO:0000313" key="10">
    <source>
        <dbReference type="EMBL" id="TFK20097.1"/>
    </source>
</evidence>
<dbReference type="PROSITE" id="PS00086">
    <property type="entry name" value="CYTOCHROME_P450"/>
    <property type="match status" value="1"/>
</dbReference>
<sequence>MEDSRLPVGDAAGQLAGILPLLPVLFLSYILLLIPYRLWLHPLAHFPGPPAAAISNLYLGYYDFWKSGGLNDHLVTLHEKYGKVVRIGPNRIHFSTVRAYDAIYRNPKFLKDAWWYDAFHQSESTFGYIDPAQAKERREIMRPLFSRKSVQKLEQCIQDCVDRLLVALAKVPADQEVDLFYAYLSVSLEVITTYCFAKSYHAIEHPKFKLPFLVALQEGASISFLFRHVPFIAPFVLGMPAWLAKLVSPGAAAIQAFFGSLEDQLKEVLKDPSTLDRTEHEIICHHLLNPKSQKPLSWNSLREEASLMIAAGSDTVGATATIGTYHVLRNAKVKKRLREELVAAWPDPDSPMPWEKLEKIPYLTAVVKESLRMAHGTVSPLPRVVPEDQVIASVTVPAGTVVAMNSTFVHLNEGVFFNARSFNPDRWLEHTSNDLDSYLVAFSKGPRSCLGINLAWAELYLILGNVFRKANLEISPKTT</sequence>
<keyword evidence="9" id="KW-1133">Transmembrane helix</keyword>
<dbReference type="AlphaFoldDB" id="A0A5C3KJJ5"/>
<dbReference type="GO" id="GO:0004497">
    <property type="term" value="F:monooxygenase activity"/>
    <property type="evidence" value="ECO:0007669"/>
    <property type="project" value="UniProtKB-KW"/>
</dbReference>
<dbReference type="EMBL" id="ML210312">
    <property type="protein sequence ID" value="TFK20097.1"/>
    <property type="molecule type" value="Genomic_DNA"/>
</dbReference>
<feature type="binding site" description="axial binding residue" evidence="7">
    <location>
        <position position="449"/>
    </location>
    <ligand>
        <name>heme</name>
        <dbReference type="ChEBI" id="CHEBI:30413"/>
    </ligand>
    <ligandPart>
        <name>Fe</name>
        <dbReference type="ChEBI" id="CHEBI:18248"/>
    </ligandPart>
</feature>
<dbReference type="PANTHER" id="PTHR24305">
    <property type="entry name" value="CYTOCHROME P450"/>
    <property type="match status" value="1"/>
</dbReference>
<keyword evidence="9" id="KW-0472">Membrane</keyword>
<dbReference type="GO" id="GO:0005506">
    <property type="term" value="F:iron ion binding"/>
    <property type="evidence" value="ECO:0007669"/>
    <property type="project" value="InterPro"/>
</dbReference>
<keyword evidence="8" id="KW-0503">Monooxygenase</keyword>
<evidence type="ECO:0000256" key="4">
    <source>
        <dbReference type="ARBA" id="ARBA00022723"/>
    </source>
</evidence>
<evidence type="ECO:0000256" key="5">
    <source>
        <dbReference type="ARBA" id="ARBA00023002"/>
    </source>
</evidence>
<dbReference type="OrthoDB" id="1470350at2759"/>
<proteinExistence type="inferred from homology"/>
<keyword evidence="9" id="KW-0812">Transmembrane</keyword>
<dbReference type="InterPro" id="IPR036396">
    <property type="entry name" value="Cyt_P450_sf"/>
</dbReference>
<protein>
    <submittedName>
        <fullName evidence="10">Cytochrome P450</fullName>
    </submittedName>
</protein>
<keyword evidence="4 7" id="KW-0479">Metal-binding</keyword>
<keyword evidence="11" id="KW-1185">Reference proteome</keyword>
<feature type="transmembrane region" description="Helical" evidence="9">
    <location>
        <begin position="12"/>
        <end position="34"/>
    </location>
</feature>
<dbReference type="PRINTS" id="PR00385">
    <property type="entry name" value="P450"/>
</dbReference>
<dbReference type="Gene3D" id="1.10.630.10">
    <property type="entry name" value="Cytochrome P450"/>
    <property type="match status" value="1"/>
</dbReference>
<dbReference type="GO" id="GO:0016705">
    <property type="term" value="F:oxidoreductase activity, acting on paired donors, with incorporation or reduction of molecular oxygen"/>
    <property type="evidence" value="ECO:0007669"/>
    <property type="project" value="InterPro"/>
</dbReference>
<reference evidence="10 11" key="1">
    <citation type="journal article" date="2019" name="Nat. Ecol. Evol.">
        <title>Megaphylogeny resolves global patterns of mushroom evolution.</title>
        <authorList>
            <person name="Varga T."/>
            <person name="Krizsan K."/>
            <person name="Foldi C."/>
            <person name="Dima B."/>
            <person name="Sanchez-Garcia M."/>
            <person name="Sanchez-Ramirez S."/>
            <person name="Szollosi G.J."/>
            <person name="Szarkandi J.G."/>
            <person name="Papp V."/>
            <person name="Albert L."/>
            <person name="Andreopoulos W."/>
            <person name="Angelini C."/>
            <person name="Antonin V."/>
            <person name="Barry K.W."/>
            <person name="Bougher N.L."/>
            <person name="Buchanan P."/>
            <person name="Buyck B."/>
            <person name="Bense V."/>
            <person name="Catcheside P."/>
            <person name="Chovatia M."/>
            <person name="Cooper J."/>
            <person name="Damon W."/>
            <person name="Desjardin D."/>
            <person name="Finy P."/>
            <person name="Geml J."/>
            <person name="Haridas S."/>
            <person name="Hughes K."/>
            <person name="Justo A."/>
            <person name="Karasinski D."/>
            <person name="Kautmanova I."/>
            <person name="Kiss B."/>
            <person name="Kocsube S."/>
            <person name="Kotiranta H."/>
            <person name="LaButti K.M."/>
            <person name="Lechner B.E."/>
            <person name="Liimatainen K."/>
            <person name="Lipzen A."/>
            <person name="Lukacs Z."/>
            <person name="Mihaltcheva S."/>
            <person name="Morgado L.N."/>
            <person name="Niskanen T."/>
            <person name="Noordeloos M.E."/>
            <person name="Ohm R.A."/>
            <person name="Ortiz-Santana B."/>
            <person name="Ovrebo C."/>
            <person name="Racz N."/>
            <person name="Riley R."/>
            <person name="Savchenko A."/>
            <person name="Shiryaev A."/>
            <person name="Soop K."/>
            <person name="Spirin V."/>
            <person name="Szebenyi C."/>
            <person name="Tomsovsky M."/>
            <person name="Tulloss R.E."/>
            <person name="Uehling J."/>
            <person name="Grigoriev I.V."/>
            <person name="Vagvolgyi C."/>
            <person name="Papp T."/>
            <person name="Martin F.M."/>
            <person name="Miettinen O."/>
            <person name="Hibbett D.S."/>
            <person name="Nagy L.G."/>
        </authorList>
    </citation>
    <scope>NUCLEOTIDE SEQUENCE [LARGE SCALE GENOMIC DNA]</scope>
    <source>
        <strain evidence="10 11">CBS 121175</strain>
    </source>
</reference>